<dbReference type="EMBL" id="JBEPTF010000002">
    <property type="protein sequence ID" value="MET4683710.1"/>
    <property type="molecule type" value="Genomic_DNA"/>
</dbReference>
<dbReference type="Proteomes" id="UP001549313">
    <property type="component" value="Unassembled WGS sequence"/>
</dbReference>
<comment type="caution">
    <text evidence="1">The sequence shown here is derived from an EMBL/GenBank/DDBJ whole genome shotgun (WGS) entry which is preliminary data.</text>
</comment>
<evidence type="ECO:0000313" key="1">
    <source>
        <dbReference type="EMBL" id="MET4683710.1"/>
    </source>
</evidence>
<gene>
    <name evidence="1" type="ORF">ABIE19_001640</name>
</gene>
<proteinExistence type="predicted"/>
<organism evidence="1 2">
    <name type="scientific">Brevundimonas faecalis</name>
    <dbReference type="NCBI Taxonomy" id="947378"/>
    <lineage>
        <taxon>Bacteria</taxon>
        <taxon>Pseudomonadati</taxon>
        <taxon>Pseudomonadota</taxon>
        <taxon>Alphaproteobacteria</taxon>
        <taxon>Caulobacterales</taxon>
        <taxon>Caulobacteraceae</taxon>
        <taxon>Brevundimonas</taxon>
    </lineage>
</organism>
<dbReference type="RefSeq" id="WP_354088666.1">
    <property type="nucleotide sequence ID" value="NZ_JBEPTF010000002.1"/>
</dbReference>
<evidence type="ECO:0000313" key="2">
    <source>
        <dbReference type="Proteomes" id="UP001549313"/>
    </source>
</evidence>
<keyword evidence="2" id="KW-1185">Reference proteome</keyword>
<reference evidence="1 2" key="1">
    <citation type="submission" date="2024-06" db="EMBL/GenBank/DDBJ databases">
        <title>Sorghum-associated microbial communities from plants grown in Nebraska, USA.</title>
        <authorList>
            <person name="Schachtman D."/>
        </authorList>
    </citation>
    <scope>NUCLEOTIDE SEQUENCE [LARGE SCALE GENOMIC DNA]</scope>
    <source>
        <strain evidence="1 2">2814</strain>
    </source>
</reference>
<accession>A0ABV2RBB5</accession>
<protein>
    <submittedName>
        <fullName evidence="1">Uncharacterized protein</fullName>
    </submittedName>
</protein>
<name>A0ABV2RBB5_9CAUL</name>
<sequence length="142" mass="14807">MAAVAFAPVPADAQALRAAVSAIPNGPMVVIEMRPSCASERIEISDGPDGPSPIHVVKSLCRALECGPGALFAVADPNARDRRGDAACCYILDRADQRVARIHGLSFAYFNVAASSLINHGWRPGQGRELAVIATDAGEAQA</sequence>